<keyword evidence="1" id="KW-0732">Signal</keyword>
<dbReference type="EMBL" id="JBBPBF010000005">
    <property type="protein sequence ID" value="KAK7613794.1"/>
    <property type="molecule type" value="Genomic_DNA"/>
</dbReference>
<reference evidence="2 3" key="1">
    <citation type="submission" date="2024-04" db="EMBL/GenBank/DDBJ databases">
        <title>Phyllosticta paracitricarpa is synonymous to the EU quarantine fungus P. citricarpa based on phylogenomic analyses.</title>
        <authorList>
            <consortium name="Lawrence Berkeley National Laboratory"/>
            <person name="Van ingen-buijs V.A."/>
            <person name="Van westerhoven A.C."/>
            <person name="Haridas S."/>
            <person name="Skiadas P."/>
            <person name="Martin F."/>
            <person name="Groenewald J.Z."/>
            <person name="Crous P.W."/>
            <person name="Seidl M.F."/>
        </authorList>
    </citation>
    <scope>NUCLEOTIDE SEQUENCE [LARGE SCALE GENOMIC DNA]</scope>
    <source>
        <strain evidence="2 3">CBS 141358</strain>
    </source>
</reference>
<proteinExistence type="predicted"/>
<evidence type="ECO:0000313" key="3">
    <source>
        <dbReference type="Proteomes" id="UP001367316"/>
    </source>
</evidence>
<dbReference type="Proteomes" id="UP001367316">
    <property type="component" value="Unassembled WGS sequence"/>
</dbReference>
<feature type="signal peptide" evidence="1">
    <location>
        <begin position="1"/>
        <end position="17"/>
    </location>
</feature>
<name>A0ABR1NIC4_9PEZI</name>
<gene>
    <name evidence="2" type="ORF">JOL62DRAFT_538130</name>
</gene>
<feature type="chain" id="PRO_5046616608" evidence="1">
    <location>
        <begin position="18"/>
        <end position="263"/>
    </location>
</feature>
<accession>A0ABR1NIC4</accession>
<comment type="caution">
    <text evidence="2">The sequence shown here is derived from an EMBL/GenBank/DDBJ whole genome shotgun (WGS) entry which is preliminary data.</text>
</comment>
<organism evidence="2 3">
    <name type="scientific">Phyllosticta paracitricarpa</name>
    <dbReference type="NCBI Taxonomy" id="2016321"/>
    <lineage>
        <taxon>Eukaryota</taxon>
        <taxon>Fungi</taxon>
        <taxon>Dikarya</taxon>
        <taxon>Ascomycota</taxon>
        <taxon>Pezizomycotina</taxon>
        <taxon>Dothideomycetes</taxon>
        <taxon>Dothideomycetes incertae sedis</taxon>
        <taxon>Botryosphaeriales</taxon>
        <taxon>Phyllostictaceae</taxon>
        <taxon>Phyllosticta</taxon>
    </lineage>
</organism>
<keyword evidence="3" id="KW-1185">Reference proteome</keyword>
<evidence type="ECO:0000313" key="2">
    <source>
        <dbReference type="EMBL" id="KAK7613794.1"/>
    </source>
</evidence>
<evidence type="ECO:0000256" key="1">
    <source>
        <dbReference type="SAM" id="SignalP"/>
    </source>
</evidence>
<sequence length="263" mass="28150">MRLSSALLVALPALALAEDQVPLVDKVKGWFNQAQSYVSTAIPAAATPVEAAASKVAEKAVANLTLENWRQTINSSASAAAAGPQEWMIYVTGGNKTCFGLCGNTTEAWNKSVPVLAAAPKSPNLGVIDCETENILCNTWAASPPSIVHIQIPAPLPDQSAPAPAVRFIPLNRVNTTALNITQLHTEKKFEQTEPYEGIFHPFNGLLVQFGVEVPVAYVFWAFSKMPSWLPMVAISMFSRNFMSRRAQPAARPQGAAPPAAAQ</sequence>
<protein>
    <submittedName>
        <fullName evidence="2">Uncharacterized protein</fullName>
    </submittedName>
</protein>